<dbReference type="AlphaFoldDB" id="A0AAN8ZFC6"/>
<dbReference type="GO" id="GO:0051225">
    <property type="term" value="P:spindle assembly"/>
    <property type="evidence" value="ECO:0007669"/>
    <property type="project" value="TreeGrafter"/>
</dbReference>
<protein>
    <submittedName>
        <fullName evidence="3">QWRF family</fullName>
    </submittedName>
</protein>
<dbReference type="Pfam" id="PF04484">
    <property type="entry name" value="QWRF"/>
    <property type="match status" value="1"/>
</dbReference>
<evidence type="ECO:0000313" key="4">
    <source>
        <dbReference type="Proteomes" id="UP001370490"/>
    </source>
</evidence>
<feature type="compositionally biased region" description="Polar residues" evidence="2">
    <location>
        <begin position="97"/>
        <end position="113"/>
    </location>
</feature>
<proteinExistence type="inferred from homology"/>
<dbReference type="PANTHER" id="PTHR31807">
    <property type="entry name" value="AUGMIN FAMILY MEMBER"/>
    <property type="match status" value="1"/>
</dbReference>
<dbReference type="InterPro" id="IPR007573">
    <property type="entry name" value="QWRF"/>
</dbReference>
<name>A0AAN8ZFC6_9MAGN</name>
<keyword evidence="4" id="KW-1185">Reference proteome</keyword>
<comment type="similarity">
    <text evidence="1">Belongs to the QWRF family.</text>
</comment>
<comment type="caution">
    <text evidence="3">The sequence shown here is derived from an EMBL/GenBank/DDBJ whole genome shotgun (WGS) entry which is preliminary data.</text>
</comment>
<organism evidence="3 4">
    <name type="scientific">Dillenia turbinata</name>
    <dbReference type="NCBI Taxonomy" id="194707"/>
    <lineage>
        <taxon>Eukaryota</taxon>
        <taxon>Viridiplantae</taxon>
        <taxon>Streptophyta</taxon>
        <taxon>Embryophyta</taxon>
        <taxon>Tracheophyta</taxon>
        <taxon>Spermatophyta</taxon>
        <taxon>Magnoliopsida</taxon>
        <taxon>eudicotyledons</taxon>
        <taxon>Gunneridae</taxon>
        <taxon>Pentapetalae</taxon>
        <taxon>Dilleniales</taxon>
        <taxon>Dilleniaceae</taxon>
        <taxon>Dillenia</taxon>
    </lineage>
</organism>
<accession>A0AAN8ZFC6</accession>
<evidence type="ECO:0000256" key="2">
    <source>
        <dbReference type="SAM" id="MobiDB-lite"/>
    </source>
</evidence>
<dbReference type="Proteomes" id="UP001370490">
    <property type="component" value="Unassembled WGS sequence"/>
</dbReference>
<evidence type="ECO:0000313" key="3">
    <source>
        <dbReference type="EMBL" id="KAK6931803.1"/>
    </source>
</evidence>
<evidence type="ECO:0000256" key="1">
    <source>
        <dbReference type="ARBA" id="ARBA00010016"/>
    </source>
</evidence>
<feature type="compositionally biased region" description="Polar residues" evidence="2">
    <location>
        <begin position="32"/>
        <end position="42"/>
    </location>
</feature>
<dbReference type="GO" id="GO:0005737">
    <property type="term" value="C:cytoplasm"/>
    <property type="evidence" value="ECO:0007669"/>
    <property type="project" value="TreeGrafter"/>
</dbReference>
<dbReference type="PANTHER" id="PTHR31807:SF6">
    <property type="entry name" value="PROTEIN ENDOSPERM DEFECTIVE 1-RELATED"/>
    <property type="match status" value="1"/>
</dbReference>
<dbReference type="GO" id="GO:0008017">
    <property type="term" value="F:microtubule binding"/>
    <property type="evidence" value="ECO:0007669"/>
    <property type="project" value="TreeGrafter"/>
</dbReference>
<reference evidence="3 4" key="1">
    <citation type="submission" date="2023-12" db="EMBL/GenBank/DDBJ databases">
        <title>A high-quality genome assembly for Dillenia turbinata (Dilleniales).</title>
        <authorList>
            <person name="Chanderbali A."/>
        </authorList>
    </citation>
    <scope>NUCLEOTIDE SEQUENCE [LARGE SCALE GENOMIC DNA]</scope>
    <source>
        <strain evidence="3">LSX21</strain>
        <tissue evidence="3">Leaf</tissue>
    </source>
</reference>
<dbReference type="GO" id="GO:0005880">
    <property type="term" value="C:nuclear microtubule"/>
    <property type="evidence" value="ECO:0007669"/>
    <property type="project" value="TreeGrafter"/>
</dbReference>
<feature type="compositionally biased region" description="Basic and acidic residues" evidence="2">
    <location>
        <begin position="64"/>
        <end position="86"/>
    </location>
</feature>
<feature type="region of interest" description="Disordered" evidence="2">
    <location>
        <begin position="250"/>
        <end position="283"/>
    </location>
</feature>
<feature type="region of interest" description="Disordered" evidence="2">
    <location>
        <begin position="178"/>
        <end position="222"/>
    </location>
</feature>
<sequence>MEGETAMVEQQRPPPPTVARKARPRVREVSSRFLSASPSPCHSHSEVSGAASPLINQHQHRRSRSAERRSREEPSSCLSIDEKENLLHLQPPKSQLRKQFQSQSQRLVASNSKIVKENSENKSLPVPLRRSADSVASAPASTRPGTPMVPNFDRDRMSILRSSRNTPTTTSAAAKLLHSTGLTPSSSSSSNNTRVVRRLLSSSSETPNPDHRHLQQDLRSSVPDADMLSSSRFDKLSCSHSLDFPLSTPSADPGTLSLPPLHSRPKLPADSRKAKKPPGHNDDVHYLRLLHNYHLQWRFANAKAEASALAQTRETEKALYSQEKRLSDLRESVRRRRIELAELQRKQTLYNILQLQMPYLEEWSAFEGDYNSTLLGLTKSLQNASIQLPILENVKADVSEIEEALASASKVMDTVFCHVEKFMAKAEEIDCFSSEMARVAGGERALFEECQGLLNKVQQSQVEECSLRGQVIQLSKSGLSH</sequence>
<feature type="region of interest" description="Disordered" evidence="2">
    <location>
        <begin position="1"/>
        <end position="153"/>
    </location>
</feature>
<dbReference type="EMBL" id="JBAMMX010000011">
    <property type="protein sequence ID" value="KAK6931803.1"/>
    <property type="molecule type" value="Genomic_DNA"/>
</dbReference>
<gene>
    <name evidence="3" type="ORF">RJ641_003596</name>
</gene>